<accession>D8QDZ2</accession>
<dbReference type="eggNOG" id="KOG1230">
    <property type="taxonomic scope" value="Eukaryota"/>
</dbReference>
<dbReference type="OMA" id="PSPRVGC"/>
<feature type="compositionally biased region" description="Basic and acidic residues" evidence="1">
    <location>
        <begin position="408"/>
        <end position="422"/>
    </location>
</feature>
<evidence type="ECO:0000313" key="4">
    <source>
        <dbReference type="Proteomes" id="UP000007431"/>
    </source>
</evidence>
<proteinExistence type="predicted"/>
<dbReference type="EMBL" id="GL377310">
    <property type="protein sequence ID" value="EFI94070.1"/>
    <property type="molecule type" value="Genomic_DNA"/>
</dbReference>
<dbReference type="STRING" id="578458.D8QDZ2"/>
<feature type="region of interest" description="Disordered" evidence="1">
    <location>
        <begin position="293"/>
        <end position="313"/>
    </location>
</feature>
<evidence type="ECO:0000259" key="2">
    <source>
        <dbReference type="Pfam" id="PF13422"/>
    </source>
</evidence>
<dbReference type="RefSeq" id="XP_003028973.1">
    <property type="nucleotide sequence ID" value="XM_003028927.1"/>
</dbReference>
<dbReference type="InParanoid" id="D8QDZ2"/>
<sequence length="719" mass="80535">MAKKKSAGGAAVNKAAAKAAKKAKAAAKVERKEKKKVGKGRDEEDDGEDLEAILENMRQEWEAKHKVTEELVEGPPSRRANAVLLADPSGQYLWCIGGEFFSEDDKAYFYNDTFRYNPEKNEWKKYVSPTAPGPRSAHAGVALPAGGGKIFIFGGEFSSPNQRNFFHYRDFWVFDLTTHEWDSIETKKERPSARSGHRMAQWKHYIFLYGGFYDPGFTTKYLDDLWYFDTQEYKWTQVIFRSGASKPSARSGFSFLPHPDGILLHGGYCKEYVKGQRPVGVMLEDTWLLKISIPTPDPDKPEPTTSKKGAKAPEDTLDIKWQRLKRPLTPHAPTLRSGCTMALWAAKNQGIMFGGVSDEDVNEETMRSVFYNDLYALQLERNRWSSLTLKRPKKAKGKKANAAPAPKKPGEGEIVEKTKEQKGRQRLAAIRLGADPDDLEPDDPIFSTPLPRYNAMLAVLKNTLYIYGGIFEQGTHEYTLDDFYSIVLDKLDRYICLRESEVVIPEEEDESSDESEGDDENDEGTDSEDEGTVYDDNASVFDDNASVISDGDSTLVGGSTRAPSPVEFELDEQAMPAVAEEVEDGPLVKPKGKVVEEVEEQEEAMSIPEAVSAALKGKLIGEQSPEDANETPLPGETLAMFYHRTREYWSQKAAAGGDVRGKQAKRDGFAKAKERYDEYKPLLHELERVMADAGLDKDEMRAAAKSVGREPQVTSRHRR</sequence>
<dbReference type="Pfam" id="PF13422">
    <property type="entry name" value="DUF4110"/>
    <property type="match status" value="1"/>
</dbReference>
<dbReference type="Proteomes" id="UP000007431">
    <property type="component" value="Unassembled WGS sequence"/>
</dbReference>
<feature type="compositionally biased region" description="Acidic residues" evidence="1">
    <location>
        <begin position="504"/>
        <end position="533"/>
    </location>
</feature>
<evidence type="ECO:0000313" key="3">
    <source>
        <dbReference type="EMBL" id="EFI94070.1"/>
    </source>
</evidence>
<dbReference type="HOGENOM" id="CLU_008722_1_2_1"/>
<feature type="region of interest" description="Disordered" evidence="1">
    <location>
        <begin position="502"/>
        <end position="540"/>
    </location>
</feature>
<protein>
    <recommendedName>
        <fullName evidence="2">DUF4110 domain-containing protein</fullName>
    </recommendedName>
</protein>
<feature type="region of interest" description="Disordered" evidence="1">
    <location>
        <begin position="23"/>
        <end position="49"/>
    </location>
</feature>
<dbReference type="SUPFAM" id="SSF117281">
    <property type="entry name" value="Kelch motif"/>
    <property type="match status" value="1"/>
</dbReference>
<evidence type="ECO:0000256" key="1">
    <source>
        <dbReference type="SAM" id="MobiDB-lite"/>
    </source>
</evidence>
<dbReference type="InterPro" id="IPR052588">
    <property type="entry name" value="Kelch_domain_protein"/>
</dbReference>
<gene>
    <name evidence="3" type="ORF">SCHCODRAFT_112077</name>
</gene>
<dbReference type="Gene3D" id="2.120.10.80">
    <property type="entry name" value="Kelch-type beta propeller"/>
    <property type="match status" value="2"/>
</dbReference>
<reference evidence="3 4" key="1">
    <citation type="journal article" date="2010" name="Nat. Biotechnol.">
        <title>Genome sequence of the model mushroom Schizophyllum commune.</title>
        <authorList>
            <person name="Ohm R.A."/>
            <person name="de Jong J.F."/>
            <person name="Lugones L.G."/>
            <person name="Aerts A."/>
            <person name="Kothe E."/>
            <person name="Stajich J.E."/>
            <person name="de Vries R.P."/>
            <person name="Record E."/>
            <person name="Levasseur A."/>
            <person name="Baker S.E."/>
            <person name="Bartholomew K.A."/>
            <person name="Coutinho P.M."/>
            <person name="Erdmann S."/>
            <person name="Fowler T.J."/>
            <person name="Gathman A.C."/>
            <person name="Lombard V."/>
            <person name="Henrissat B."/>
            <person name="Knabe N."/>
            <person name="Kuees U."/>
            <person name="Lilly W.W."/>
            <person name="Lindquist E."/>
            <person name="Lucas S."/>
            <person name="Magnuson J.K."/>
            <person name="Piumi F."/>
            <person name="Raudaskoski M."/>
            <person name="Salamov A."/>
            <person name="Schmutz J."/>
            <person name="Schwarze F.W.M.R."/>
            <person name="vanKuyk P.A."/>
            <person name="Horton J.S."/>
            <person name="Grigoriev I.V."/>
            <person name="Woesten H.A.B."/>
        </authorList>
    </citation>
    <scope>NUCLEOTIDE SEQUENCE [LARGE SCALE GENOMIC DNA]</scope>
    <source>
        <strain evidence="4">H4-8 / FGSC 9210</strain>
    </source>
</reference>
<feature type="compositionally biased region" description="Basic residues" evidence="1">
    <location>
        <begin position="390"/>
        <end position="399"/>
    </location>
</feature>
<feature type="domain" description="DUF4110" evidence="2">
    <location>
        <begin position="625"/>
        <end position="692"/>
    </location>
</feature>
<dbReference type="OrthoDB" id="4447at2759"/>
<dbReference type="GeneID" id="9590470"/>
<dbReference type="InterPro" id="IPR025183">
    <property type="entry name" value="DUF4110"/>
</dbReference>
<dbReference type="AlphaFoldDB" id="D8QDZ2"/>
<dbReference type="VEuPathDB" id="FungiDB:SCHCODRAFT_02751604"/>
<organism evidence="4">
    <name type="scientific">Schizophyllum commune (strain H4-8 / FGSC 9210)</name>
    <name type="common">Split gill fungus</name>
    <dbReference type="NCBI Taxonomy" id="578458"/>
    <lineage>
        <taxon>Eukaryota</taxon>
        <taxon>Fungi</taxon>
        <taxon>Dikarya</taxon>
        <taxon>Basidiomycota</taxon>
        <taxon>Agaricomycotina</taxon>
        <taxon>Agaricomycetes</taxon>
        <taxon>Agaricomycetidae</taxon>
        <taxon>Agaricales</taxon>
        <taxon>Schizophyllaceae</taxon>
        <taxon>Schizophyllum</taxon>
    </lineage>
</organism>
<keyword evidence="4" id="KW-1185">Reference proteome</keyword>
<name>D8QDZ2_SCHCM</name>
<feature type="region of interest" description="Disordered" evidence="1">
    <location>
        <begin position="390"/>
        <end position="422"/>
    </location>
</feature>
<dbReference type="PANTHER" id="PTHR46063:SF1">
    <property type="entry name" value="KELCH DOMAIN-CONTAINING PROTEIN 4"/>
    <property type="match status" value="1"/>
</dbReference>
<dbReference type="Pfam" id="PF24681">
    <property type="entry name" value="Kelch_KLHDC2_KLHL20_DRC7"/>
    <property type="match status" value="1"/>
</dbReference>
<dbReference type="PANTHER" id="PTHR46063">
    <property type="entry name" value="KELCH DOMAIN-CONTAINING PROTEIN"/>
    <property type="match status" value="1"/>
</dbReference>
<dbReference type="KEGG" id="scm:SCHCO_02751604"/>
<dbReference type="InterPro" id="IPR015915">
    <property type="entry name" value="Kelch-typ_b-propeller"/>
</dbReference>
<feature type="non-terminal residue" evidence="3">
    <location>
        <position position="719"/>
    </location>
</feature>
<dbReference type="SMR" id="D8QDZ2"/>